<feature type="signal peptide" evidence="1">
    <location>
        <begin position="1"/>
        <end position="20"/>
    </location>
</feature>
<dbReference type="OrthoDB" id="7871237at2"/>
<dbReference type="STRING" id="89524.SAMN05444370_10313"/>
<protein>
    <recommendedName>
        <fullName evidence="4">Copper binding protein CusF</fullName>
    </recommendedName>
</protein>
<accession>A0A1H3YC41</accession>
<evidence type="ECO:0000313" key="2">
    <source>
        <dbReference type="EMBL" id="SEA08512.1"/>
    </source>
</evidence>
<reference evidence="2 3" key="1">
    <citation type="submission" date="2016-10" db="EMBL/GenBank/DDBJ databases">
        <authorList>
            <person name="de Groot N.N."/>
        </authorList>
    </citation>
    <scope>NUCLEOTIDE SEQUENCE [LARGE SCALE GENOMIC DNA]</scope>
    <source>
        <strain evidence="2 3">DSM 15345</strain>
    </source>
</reference>
<dbReference type="RefSeq" id="WP_093250074.1">
    <property type="nucleotide sequence ID" value="NZ_FNQM01000003.1"/>
</dbReference>
<dbReference type="Proteomes" id="UP000198703">
    <property type="component" value="Unassembled WGS sequence"/>
</dbReference>
<feature type="chain" id="PRO_5011708098" description="Copper binding protein CusF" evidence="1">
    <location>
        <begin position="21"/>
        <end position="85"/>
    </location>
</feature>
<organism evidence="2 3">
    <name type="scientific">Rubrimonas cliftonensis</name>
    <dbReference type="NCBI Taxonomy" id="89524"/>
    <lineage>
        <taxon>Bacteria</taxon>
        <taxon>Pseudomonadati</taxon>
        <taxon>Pseudomonadota</taxon>
        <taxon>Alphaproteobacteria</taxon>
        <taxon>Rhodobacterales</taxon>
        <taxon>Paracoccaceae</taxon>
        <taxon>Rubrimonas</taxon>
    </lineage>
</organism>
<evidence type="ECO:0008006" key="4">
    <source>
        <dbReference type="Google" id="ProtNLM"/>
    </source>
</evidence>
<evidence type="ECO:0000256" key="1">
    <source>
        <dbReference type="SAM" id="SignalP"/>
    </source>
</evidence>
<dbReference type="AlphaFoldDB" id="A0A1H3YC41"/>
<keyword evidence="3" id="KW-1185">Reference proteome</keyword>
<dbReference type="EMBL" id="FNQM01000003">
    <property type="protein sequence ID" value="SEA08512.1"/>
    <property type="molecule type" value="Genomic_DNA"/>
</dbReference>
<keyword evidence="1" id="KW-0732">Signal</keyword>
<evidence type="ECO:0000313" key="3">
    <source>
        <dbReference type="Proteomes" id="UP000198703"/>
    </source>
</evidence>
<proteinExistence type="predicted"/>
<name>A0A1H3YC41_9RHOB</name>
<gene>
    <name evidence="2" type="ORF">SAMN05444370_10313</name>
</gene>
<sequence length="85" mass="8883">MRALILSALCLSSLAGAALADQTSGQIATYDQARRVIVLTDRTVWPLAAQTEVSTELAAGKRVVITFLSDGDNGLGRVLSVIPKG</sequence>